<name>A0A853DI20_9MICO</name>
<protein>
    <submittedName>
        <fullName evidence="3">Uncharacterized protein</fullName>
    </submittedName>
</protein>
<dbReference type="Proteomes" id="UP000571817">
    <property type="component" value="Unassembled WGS sequence"/>
</dbReference>
<proteinExistence type="predicted"/>
<gene>
    <name evidence="3" type="ORF">HNR15_003290</name>
</gene>
<evidence type="ECO:0000256" key="2">
    <source>
        <dbReference type="SAM" id="Phobius"/>
    </source>
</evidence>
<evidence type="ECO:0000313" key="4">
    <source>
        <dbReference type="Proteomes" id="UP000571817"/>
    </source>
</evidence>
<accession>A0A853DI20</accession>
<dbReference type="EMBL" id="JACCFW010000001">
    <property type="protein sequence ID" value="NYJ76327.1"/>
    <property type="molecule type" value="Genomic_DNA"/>
</dbReference>
<feature type="compositionally biased region" description="Basic and acidic residues" evidence="1">
    <location>
        <begin position="24"/>
        <end position="35"/>
    </location>
</feature>
<feature type="region of interest" description="Disordered" evidence="1">
    <location>
        <begin position="1"/>
        <end position="83"/>
    </location>
</feature>
<keyword evidence="2" id="KW-1133">Transmembrane helix</keyword>
<reference evidence="3 4" key="1">
    <citation type="submission" date="2020-07" db="EMBL/GenBank/DDBJ databases">
        <title>Sequencing the genomes of 1000 actinobacteria strains.</title>
        <authorList>
            <person name="Klenk H.-P."/>
        </authorList>
    </citation>
    <scope>NUCLEOTIDE SEQUENCE [LARGE SCALE GENOMIC DNA]</scope>
    <source>
        <strain evidence="3 4">DSM 29531</strain>
    </source>
</reference>
<organism evidence="3 4">
    <name type="scientific">Allobranchiibius huperziae</name>
    <dbReference type="NCBI Taxonomy" id="1874116"/>
    <lineage>
        <taxon>Bacteria</taxon>
        <taxon>Bacillati</taxon>
        <taxon>Actinomycetota</taxon>
        <taxon>Actinomycetes</taxon>
        <taxon>Micrococcales</taxon>
        <taxon>Dermacoccaceae</taxon>
        <taxon>Allobranchiibius</taxon>
    </lineage>
</organism>
<feature type="transmembrane region" description="Helical" evidence="2">
    <location>
        <begin position="87"/>
        <end position="108"/>
    </location>
</feature>
<keyword evidence="4" id="KW-1185">Reference proteome</keyword>
<sequence>MSDHHEPRTPASDDTFDDLFPADRGSRARAADHPTDPAGFTAGPPSGSASMYDAPPPVESGWDRADAPSYDGRMVGSPPPPRGASMVLPWVVISASVLAIAVVGFMILRGQRTHPNTAVTPVVTRTVTSTPSPSGSSTAPSTSSSGSSSSSSSSKASTPAPATAPPPGFEKCKGTDTGYKVRGSGTTCAFVADVANQATSRAASATGSSFSFDATSKKTGQTYTLNCVVGPYIECTIPPSGPKTSQTYIYVMRN</sequence>
<evidence type="ECO:0000313" key="3">
    <source>
        <dbReference type="EMBL" id="NYJ76327.1"/>
    </source>
</evidence>
<dbReference type="AlphaFoldDB" id="A0A853DI20"/>
<dbReference type="RefSeq" id="WP_179483395.1">
    <property type="nucleotide sequence ID" value="NZ_JACCFW010000001.1"/>
</dbReference>
<comment type="caution">
    <text evidence="3">The sequence shown here is derived from an EMBL/GenBank/DDBJ whole genome shotgun (WGS) entry which is preliminary data.</text>
</comment>
<keyword evidence="2" id="KW-0472">Membrane</keyword>
<feature type="compositionally biased region" description="Low complexity" evidence="1">
    <location>
        <begin position="119"/>
        <end position="161"/>
    </location>
</feature>
<keyword evidence="2" id="KW-0812">Transmembrane</keyword>
<feature type="region of interest" description="Disordered" evidence="1">
    <location>
        <begin position="119"/>
        <end position="175"/>
    </location>
</feature>
<evidence type="ECO:0000256" key="1">
    <source>
        <dbReference type="SAM" id="MobiDB-lite"/>
    </source>
</evidence>